<comment type="similarity">
    <text evidence="3">Belongs to the NSE2 family.</text>
</comment>
<dbReference type="GO" id="GO:0016925">
    <property type="term" value="P:protein sumoylation"/>
    <property type="evidence" value="ECO:0007669"/>
    <property type="project" value="UniProtKB-UniPathway"/>
</dbReference>
<evidence type="ECO:0000256" key="3">
    <source>
        <dbReference type="ARBA" id="ARBA00008212"/>
    </source>
</evidence>
<evidence type="ECO:0000256" key="4">
    <source>
        <dbReference type="ARBA" id="ARBA00022679"/>
    </source>
</evidence>
<keyword evidence="13" id="KW-1185">Reference proteome</keyword>
<dbReference type="PROSITE" id="PS51044">
    <property type="entry name" value="ZF_SP_RING"/>
    <property type="match status" value="1"/>
</dbReference>
<comment type="caution">
    <text evidence="12">The sequence shown here is derived from an EMBL/GenBank/DDBJ whole genome shotgun (WGS) entry which is preliminary data.</text>
</comment>
<proteinExistence type="inferred from homology"/>
<dbReference type="Gene3D" id="3.30.40.10">
    <property type="entry name" value="Zinc/RING finger domain, C3HC4 (zinc finger)"/>
    <property type="match status" value="1"/>
</dbReference>
<evidence type="ECO:0000256" key="9">
    <source>
        <dbReference type="ARBA" id="ARBA00023242"/>
    </source>
</evidence>
<evidence type="ECO:0000256" key="2">
    <source>
        <dbReference type="ARBA" id="ARBA00004718"/>
    </source>
</evidence>
<dbReference type="CDD" id="cd16651">
    <property type="entry name" value="SPL-RING_NSE2"/>
    <property type="match status" value="1"/>
</dbReference>
<comment type="pathway">
    <text evidence="2">Protein modification; protein sumoylation.</text>
</comment>
<evidence type="ECO:0000256" key="6">
    <source>
        <dbReference type="ARBA" id="ARBA00022771"/>
    </source>
</evidence>
<dbReference type="InterPro" id="IPR013083">
    <property type="entry name" value="Znf_RING/FYVE/PHD"/>
</dbReference>
<keyword evidence="8" id="KW-0862">Zinc</keyword>
<dbReference type="Pfam" id="PF11789">
    <property type="entry name" value="zf-Nse"/>
    <property type="match status" value="1"/>
</dbReference>
<dbReference type="AlphaFoldDB" id="A0A834LHF0"/>
<dbReference type="PANTHER" id="PTHR21330:SF1">
    <property type="entry name" value="E3 SUMO-PROTEIN LIGASE NSE2"/>
    <property type="match status" value="1"/>
</dbReference>
<keyword evidence="5" id="KW-0479">Metal-binding</keyword>
<comment type="subcellular location">
    <subcellularLocation>
        <location evidence="1">Nucleus</location>
    </subcellularLocation>
</comment>
<gene>
    <name evidence="12" type="ORF">RHSIM_Rhsim06G0203200</name>
</gene>
<dbReference type="InterPro" id="IPR026846">
    <property type="entry name" value="Nse2(Mms21)"/>
</dbReference>
<dbReference type="PANTHER" id="PTHR21330">
    <property type="entry name" value="E3 SUMO-PROTEIN LIGASE NSE2"/>
    <property type="match status" value="1"/>
</dbReference>
<evidence type="ECO:0000256" key="10">
    <source>
        <dbReference type="PROSITE-ProRule" id="PRU00452"/>
    </source>
</evidence>
<keyword evidence="6 10" id="KW-0863">Zinc-finger</keyword>
<accession>A0A834LHF0</accession>
<dbReference type="SUPFAM" id="SSF57850">
    <property type="entry name" value="RING/U-box"/>
    <property type="match status" value="1"/>
</dbReference>
<organism evidence="12 13">
    <name type="scientific">Rhododendron simsii</name>
    <name type="common">Sims's rhododendron</name>
    <dbReference type="NCBI Taxonomy" id="118357"/>
    <lineage>
        <taxon>Eukaryota</taxon>
        <taxon>Viridiplantae</taxon>
        <taxon>Streptophyta</taxon>
        <taxon>Embryophyta</taxon>
        <taxon>Tracheophyta</taxon>
        <taxon>Spermatophyta</taxon>
        <taxon>Magnoliopsida</taxon>
        <taxon>eudicotyledons</taxon>
        <taxon>Gunneridae</taxon>
        <taxon>Pentapetalae</taxon>
        <taxon>asterids</taxon>
        <taxon>Ericales</taxon>
        <taxon>Ericaceae</taxon>
        <taxon>Ericoideae</taxon>
        <taxon>Rhodoreae</taxon>
        <taxon>Rhododendron</taxon>
    </lineage>
</organism>
<evidence type="ECO:0000256" key="1">
    <source>
        <dbReference type="ARBA" id="ARBA00004123"/>
    </source>
</evidence>
<dbReference type="InterPro" id="IPR004181">
    <property type="entry name" value="Znf_MIZ"/>
</dbReference>
<name>A0A834LHF0_RHOSS</name>
<evidence type="ECO:0000313" key="12">
    <source>
        <dbReference type="EMBL" id="KAF7139842.1"/>
    </source>
</evidence>
<keyword evidence="9" id="KW-0539">Nucleus</keyword>
<dbReference type="GO" id="GO:0000724">
    <property type="term" value="P:double-strand break repair via homologous recombination"/>
    <property type="evidence" value="ECO:0007669"/>
    <property type="project" value="InterPro"/>
</dbReference>
<evidence type="ECO:0000256" key="5">
    <source>
        <dbReference type="ARBA" id="ARBA00022723"/>
    </source>
</evidence>
<evidence type="ECO:0000313" key="13">
    <source>
        <dbReference type="Proteomes" id="UP000626092"/>
    </source>
</evidence>
<dbReference type="EMBL" id="WJXA01000006">
    <property type="protein sequence ID" value="KAF7139842.1"/>
    <property type="molecule type" value="Genomic_DNA"/>
</dbReference>
<keyword evidence="7" id="KW-0833">Ubl conjugation pathway</keyword>
<dbReference type="GO" id="GO:0005634">
    <property type="term" value="C:nucleus"/>
    <property type="evidence" value="ECO:0007669"/>
    <property type="project" value="UniProtKB-SubCell"/>
</dbReference>
<dbReference type="OrthoDB" id="26899at2759"/>
<protein>
    <recommendedName>
        <fullName evidence="11">SP-RING-type domain-containing protein</fullName>
    </recommendedName>
</protein>
<evidence type="ECO:0000256" key="7">
    <source>
        <dbReference type="ARBA" id="ARBA00022786"/>
    </source>
</evidence>
<evidence type="ECO:0000256" key="8">
    <source>
        <dbReference type="ARBA" id="ARBA00022833"/>
    </source>
</evidence>
<dbReference type="UniPathway" id="UPA00886"/>
<sequence>MASTSATRSGGGAGRIRSAATTLFSDNQSLLAEIRKVVMMMKDVGVDLERENESQMVKELEDGVLQLLAASEDCTHLSTAIQSVGNGYQPREEATDFKKLFDDEIAKSKANSSSVPQNHMLLRQFREAVWRVHHAGQPMPGEEQEDLVMTSTQSNILNVNCPLTGKPITELENPVRSLDCRHIYEQNAIMQYIRSKHAHSQCPVAGCPKILVAERVVCDPLLLVEIEEMSLLNKQSARPDVVEDFTATDDEESG</sequence>
<dbReference type="GO" id="GO:0030915">
    <property type="term" value="C:Smc5-Smc6 complex"/>
    <property type="evidence" value="ECO:0007669"/>
    <property type="project" value="InterPro"/>
</dbReference>
<evidence type="ECO:0000259" key="11">
    <source>
        <dbReference type="PROSITE" id="PS51044"/>
    </source>
</evidence>
<keyword evidence="4" id="KW-0808">Transferase</keyword>
<dbReference type="GO" id="GO:0061665">
    <property type="term" value="F:SUMO ligase activity"/>
    <property type="evidence" value="ECO:0007669"/>
    <property type="project" value="TreeGrafter"/>
</dbReference>
<reference evidence="12" key="1">
    <citation type="submission" date="2019-11" db="EMBL/GenBank/DDBJ databases">
        <authorList>
            <person name="Liu Y."/>
            <person name="Hou J."/>
            <person name="Li T.-Q."/>
            <person name="Guan C.-H."/>
            <person name="Wu X."/>
            <person name="Wu H.-Z."/>
            <person name="Ling F."/>
            <person name="Zhang R."/>
            <person name="Shi X.-G."/>
            <person name="Ren J.-P."/>
            <person name="Chen E.-F."/>
            <person name="Sun J.-M."/>
        </authorList>
    </citation>
    <scope>NUCLEOTIDE SEQUENCE</scope>
    <source>
        <strain evidence="12">Adult_tree_wgs_1</strain>
        <tissue evidence="12">Leaves</tissue>
    </source>
</reference>
<feature type="domain" description="SP-RING-type" evidence="11">
    <location>
        <begin position="143"/>
        <end position="231"/>
    </location>
</feature>
<dbReference type="GO" id="GO:0008270">
    <property type="term" value="F:zinc ion binding"/>
    <property type="evidence" value="ECO:0007669"/>
    <property type="project" value="UniProtKB-KW"/>
</dbReference>
<dbReference type="Proteomes" id="UP000626092">
    <property type="component" value="Unassembled WGS sequence"/>
</dbReference>